<proteinExistence type="predicted"/>
<evidence type="ECO:0000313" key="1">
    <source>
        <dbReference type="EMBL" id="PRY35930.1"/>
    </source>
</evidence>
<keyword evidence="2" id="KW-1185">Reference proteome</keyword>
<dbReference type="EMBL" id="PVTE01000013">
    <property type="protein sequence ID" value="PRY35930.1"/>
    <property type="molecule type" value="Genomic_DNA"/>
</dbReference>
<organism evidence="1 2">
    <name type="scientific">Spirosoma oryzae</name>
    <dbReference type="NCBI Taxonomy" id="1469603"/>
    <lineage>
        <taxon>Bacteria</taxon>
        <taxon>Pseudomonadati</taxon>
        <taxon>Bacteroidota</taxon>
        <taxon>Cytophagia</taxon>
        <taxon>Cytophagales</taxon>
        <taxon>Cytophagaceae</taxon>
        <taxon>Spirosoma</taxon>
    </lineage>
</organism>
<protein>
    <submittedName>
        <fullName evidence="1">Uncharacterized protein</fullName>
    </submittedName>
</protein>
<name>A0A2T0SR98_9BACT</name>
<dbReference type="RefSeq" id="WP_106138838.1">
    <property type="nucleotide sequence ID" value="NZ_PVTE01000013.1"/>
</dbReference>
<gene>
    <name evidence="1" type="ORF">CLV58_11358</name>
</gene>
<dbReference type="OrthoDB" id="955324at2"/>
<accession>A0A2T0SR98</accession>
<reference evidence="1 2" key="1">
    <citation type="submission" date="2018-03" db="EMBL/GenBank/DDBJ databases">
        <title>Genomic Encyclopedia of Archaeal and Bacterial Type Strains, Phase II (KMG-II): from individual species to whole genera.</title>
        <authorList>
            <person name="Goeker M."/>
        </authorList>
    </citation>
    <scope>NUCLEOTIDE SEQUENCE [LARGE SCALE GENOMIC DNA]</scope>
    <source>
        <strain evidence="1 2">DSM 28354</strain>
    </source>
</reference>
<dbReference type="Proteomes" id="UP000238375">
    <property type="component" value="Unassembled WGS sequence"/>
</dbReference>
<dbReference type="AlphaFoldDB" id="A0A2T0SR98"/>
<comment type="caution">
    <text evidence="1">The sequence shown here is derived from an EMBL/GenBank/DDBJ whole genome shotgun (WGS) entry which is preliminary data.</text>
</comment>
<sequence>MQPAPKTDLVYCLRILEAIGKITIYANGYEDPFAFFDANDQKDFNACLLQLLHIGEQVNRLGESTRPFLGSTSKGSVT</sequence>
<evidence type="ECO:0000313" key="2">
    <source>
        <dbReference type="Proteomes" id="UP000238375"/>
    </source>
</evidence>